<sequence length="77" mass="8569">MQLVGFDITYDEFGFYNVTPLFLKRNVLGTLKLKRGHARLAFGIEEARAEAKAYASDLKAPLPPRQNTFIPAGDLNA</sequence>
<dbReference type="PATRIC" id="fig|1096930.3.peg.3381"/>
<accession>T0IL87</accession>
<proteinExistence type="predicted"/>
<name>T0IL87_9SPHN</name>
<evidence type="ECO:0000313" key="2">
    <source>
        <dbReference type="Proteomes" id="UP000015527"/>
    </source>
</evidence>
<dbReference type="RefSeq" id="WP_021235199.1">
    <property type="nucleotide sequence ID" value="NZ_ATHL01000110.1"/>
</dbReference>
<gene>
    <name evidence="1" type="ORF">L284_17040</name>
</gene>
<evidence type="ECO:0000313" key="1">
    <source>
        <dbReference type="EMBL" id="EQB10399.1"/>
    </source>
</evidence>
<reference evidence="1 2" key="1">
    <citation type="journal article" date="2013" name="Genome Announc.">
        <title>Genome Sequence of Novosphingobium lindaniclasticum LE124T, Isolated from a Hexachlorocyclohexane Dumpsite.</title>
        <authorList>
            <person name="Saxena A."/>
            <person name="Nayyar N."/>
            <person name="Sangwan N."/>
            <person name="Kumari R."/>
            <person name="Khurana J.P."/>
            <person name="Lal R."/>
        </authorList>
    </citation>
    <scope>NUCLEOTIDE SEQUENCE [LARGE SCALE GENOMIC DNA]</scope>
    <source>
        <strain evidence="1 2">LE124</strain>
    </source>
</reference>
<keyword evidence="2" id="KW-1185">Reference proteome</keyword>
<comment type="caution">
    <text evidence="1">The sequence shown here is derived from an EMBL/GenBank/DDBJ whole genome shotgun (WGS) entry which is preliminary data.</text>
</comment>
<dbReference type="AlphaFoldDB" id="T0IL87"/>
<protein>
    <submittedName>
        <fullName evidence="1">Uncharacterized protein</fullName>
    </submittedName>
</protein>
<dbReference type="EMBL" id="ATHL01000110">
    <property type="protein sequence ID" value="EQB10399.1"/>
    <property type="molecule type" value="Genomic_DNA"/>
</dbReference>
<dbReference type="Proteomes" id="UP000015527">
    <property type="component" value="Unassembled WGS sequence"/>
</dbReference>
<organism evidence="1 2">
    <name type="scientific">Novosphingobium lindaniclasticum LE124</name>
    <dbReference type="NCBI Taxonomy" id="1096930"/>
    <lineage>
        <taxon>Bacteria</taxon>
        <taxon>Pseudomonadati</taxon>
        <taxon>Pseudomonadota</taxon>
        <taxon>Alphaproteobacteria</taxon>
        <taxon>Sphingomonadales</taxon>
        <taxon>Sphingomonadaceae</taxon>
        <taxon>Novosphingobium</taxon>
    </lineage>
</organism>